<reference evidence="2 3" key="1">
    <citation type="journal article" date="2018" name="Front. Plant Sci.">
        <title>Red Clover (Trifolium pratense) and Zigzag Clover (T. medium) - A Picture of Genomic Similarities and Differences.</title>
        <authorList>
            <person name="Dluhosova J."/>
            <person name="Istvanek J."/>
            <person name="Nedelnik J."/>
            <person name="Repkova J."/>
        </authorList>
    </citation>
    <scope>NUCLEOTIDE SEQUENCE [LARGE SCALE GENOMIC DNA]</scope>
    <source>
        <strain evidence="3">cv. 10/8</strain>
        <tissue evidence="2">Leaf</tissue>
    </source>
</reference>
<dbReference type="AlphaFoldDB" id="A0A392T1C6"/>
<keyword evidence="3" id="KW-1185">Reference proteome</keyword>
<comment type="caution">
    <text evidence="2">The sequence shown here is derived from an EMBL/GenBank/DDBJ whole genome shotgun (WGS) entry which is preliminary data.</text>
</comment>
<evidence type="ECO:0000256" key="1">
    <source>
        <dbReference type="SAM" id="MobiDB-lite"/>
    </source>
</evidence>
<accession>A0A392T1C6</accession>
<dbReference type="EMBL" id="LXQA010474648">
    <property type="protein sequence ID" value="MCI54125.1"/>
    <property type="molecule type" value="Genomic_DNA"/>
</dbReference>
<organism evidence="2 3">
    <name type="scientific">Trifolium medium</name>
    <dbReference type="NCBI Taxonomy" id="97028"/>
    <lineage>
        <taxon>Eukaryota</taxon>
        <taxon>Viridiplantae</taxon>
        <taxon>Streptophyta</taxon>
        <taxon>Embryophyta</taxon>
        <taxon>Tracheophyta</taxon>
        <taxon>Spermatophyta</taxon>
        <taxon>Magnoliopsida</taxon>
        <taxon>eudicotyledons</taxon>
        <taxon>Gunneridae</taxon>
        <taxon>Pentapetalae</taxon>
        <taxon>rosids</taxon>
        <taxon>fabids</taxon>
        <taxon>Fabales</taxon>
        <taxon>Fabaceae</taxon>
        <taxon>Papilionoideae</taxon>
        <taxon>50 kb inversion clade</taxon>
        <taxon>NPAAA clade</taxon>
        <taxon>Hologalegina</taxon>
        <taxon>IRL clade</taxon>
        <taxon>Trifolieae</taxon>
        <taxon>Trifolium</taxon>
    </lineage>
</organism>
<evidence type="ECO:0000313" key="2">
    <source>
        <dbReference type="EMBL" id="MCI54125.1"/>
    </source>
</evidence>
<sequence>GEERVAVRESSGGGGVALTGTPHLSSEREASLLETELENERMNEQ</sequence>
<dbReference type="Proteomes" id="UP000265520">
    <property type="component" value="Unassembled WGS sequence"/>
</dbReference>
<name>A0A392T1C6_9FABA</name>
<feature type="region of interest" description="Disordered" evidence="1">
    <location>
        <begin position="1"/>
        <end position="45"/>
    </location>
</feature>
<protein>
    <submittedName>
        <fullName evidence="2">Uncharacterized protein</fullName>
    </submittedName>
</protein>
<feature type="non-terminal residue" evidence="2">
    <location>
        <position position="1"/>
    </location>
</feature>
<proteinExistence type="predicted"/>
<evidence type="ECO:0000313" key="3">
    <source>
        <dbReference type="Proteomes" id="UP000265520"/>
    </source>
</evidence>